<dbReference type="Proteomes" id="UP000233837">
    <property type="component" value="Unassembled WGS sequence"/>
</dbReference>
<reference evidence="1 2" key="1">
    <citation type="journal article" date="2016" name="Sci. Rep.">
        <title>The Dendrobium catenatum Lindl. genome sequence provides insights into polysaccharide synthase, floral development and adaptive evolution.</title>
        <authorList>
            <person name="Zhang G.Q."/>
            <person name="Xu Q."/>
            <person name="Bian C."/>
            <person name="Tsai W.C."/>
            <person name="Yeh C.M."/>
            <person name="Liu K.W."/>
            <person name="Yoshida K."/>
            <person name="Zhang L.S."/>
            <person name="Chang S.B."/>
            <person name="Chen F."/>
            <person name="Shi Y."/>
            <person name="Su Y.Y."/>
            <person name="Zhang Y.Q."/>
            <person name="Chen L.J."/>
            <person name="Yin Y."/>
            <person name="Lin M."/>
            <person name="Huang H."/>
            <person name="Deng H."/>
            <person name="Wang Z.W."/>
            <person name="Zhu S.L."/>
            <person name="Zhao X."/>
            <person name="Deng C."/>
            <person name="Niu S.C."/>
            <person name="Huang J."/>
            <person name="Wang M."/>
            <person name="Liu G.H."/>
            <person name="Yang H.J."/>
            <person name="Xiao X.J."/>
            <person name="Hsiao Y.Y."/>
            <person name="Wu W.L."/>
            <person name="Chen Y.Y."/>
            <person name="Mitsuda N."/>
            <person name="Ohme-Takagi M."/>
            <person name="Luo Y.B."/>
            <person name="Van de Peer Y."/>
            <person name="Liu Z.J."/>
        </authorList>
    </citation>
    <scope>NUCLEOTIDE SEQUENCE [LARGE SCALE GENOMIC DNA]</scope>
    <source>
        <tissue evidence="1">The whole plant</tissue>
    </source>
</reference>
<name>A0A2I0VA61_9ASPA</name>
<keyword evidence="2" id="KW-1185">Reference proteome</keyword>
<protein>
    <submittedName>
        <fullName evidence="1">Uncharacterized protein</fullName>
    </submittedName>
</protein>
<proteinExistence type="predicted"/>
<evidence type="ECO:0000313" key="1">
    <source>
        <dbReference type="EMBL" id="PKU60293.1"/>
    </source>
</evidence>
<gene>
    <name evidence="1" type="ORF">MA16_Dca025132</name>
</gene>
<reference evidence="1 2" key="2">
    <citation type="journal article" date="2017" name="Nature">
        <title>The Apostasia genome and the evolution of orchids.</title>
        <authorList>
            <person name="Zhang G.Q."/>
            <person name="Liu K.W."/>
            <person name="Li Z."/>
            <person name="Lohaus R."/>
            <person name="Hsiao Y.Y."/>
            <person name="Niu S.C."/>
            <person name="Wang J.Y."/>
            <person name="Lin Y.C."/>
            <person name="Xu Q."/>
            <person name="Chen L.J."/>
            <person name="Yoshida K."/>
            <person name="Fujiwara S."/>
            <person name="Wang Z.W."/>
            <person name="Zhang Y.Q."/>
            <person name="Mitsuda N."/>
            <person name="Wang M."/>
            <person name="Liu G.H."/>
            <person name="Pecoraro L."/>
            <person name="Huang H.X."/>
            <person name="Xiao X.J."/>
            <person name="Lin M."/>
            <person name="Wu X.Y."/>
            <person name="Wu W.L."/>
            <person name="Chen Y.Y."/>
            <person name="Chang S.B."/>
            <person name="Sakamoto S."/>
            <person name="Ohme-Takagi M."/>
            <person name="Yagi M."/>
            <person name="Zeng S.J."/>
            <person name="Shen C.Y."/>
            <person name="Yeh C.M."/>
            <person name="Luo Y.B."/>
            <person name="Tsai W.C."/>
            <person name="Van de Peer Y."/>
            <person name="Liu Z.J."/>
        </authorList>
    </citation>
    <scope>NUCLEOTIDE SEQUENCE [LARGE SCALE GENOMIC DNA]</scope>
    <source>
        <tissue evidence="1">The whole plant</tissue>
    </source>
</reference>
<organism evidence="1 2">
    <name type="scientific">Dendrobium catenatum</name>
    <dbReference type="NCBI Taxonomy" id="906689"/>
    <lineage>
        <taxon>Eukaryota</taxon>
        <taxon>Viridiplantae</taxon>
        <taxon>Streptophyta</taxon>
        <taxon>Embryophyta</taxon>
        <taxon>Tracheophyta</taxon>
        <taxon>Spermatophyta</taxon>
        <taxon>Magnoliopsida</taxon>
        <taxon>Liliopsida</taxon>
        <taxon>Asparagales</taxon>
        <taxon>Orchidaceae</taxon>
        <taxon>Epidendroideae</taxon>
        <taxon>Malaxideae</taxon>
        <taxon>Dendrobiinae</taxon>
        <taxon>Dendrobium</taxon>
    </lineage>
</organism>
<dbReference type="AlphaFoldDB" id="A0A2I0VA61"/>
<accession>A0A2I0VA61</accession>
<sequence>MKQAKQVAQLEDDTQQVKASLCEDFNLHQSNERKIQFTKCELMKKVAWKEIEELAKGNAEEPAQHAKNGPRLPMLGFSFINSLAITLDGPHLSPCLSHCGVVSEGLIGLVGDLYDSPERQEKEGASEPINWENRVCVRFFIVVIIEEKSKVAGKSLNAALLPDAVKVGADLEGFLVVVRSSHVAVWFSNMVVLSSHGGCSVSTLLLSYTKCINSLNGLS</sequence>
<evidence type="ECO:0000313" key="2">
    <source>
        <dbReference type="Proteomes" id="UP000233837"/>
    </source>
</evidence>
<dbReference type="EMBL" id="KZ503973">
    <property type="protein sequence ID" value="PKU60293.1"/>
    <property type="molecule type" value="Genomic_DNA"/>
</dbReference>